<accession>A0ABP8V5H7</accession>
<gene>
    <name evidence="1" type="ORF">GCM10023116_33290</name>
</gene>
<proteinExistence type="predicted"/>
<evidence type="ECO:0000313" key="2">
    <source>
        <dbReference type="Proteomes" id="UP001500604"/>
    </source>
</evidence>
<protein>
    <submittedName>
        <fullName evidence="1">Uncharacterized protein</fullName>
    </submittedName>
</protein>
<comment type="caution">
    <text evidence="1">The sequence shown here is derived from an EMBL/GenBank/DDBJ whole genome shotgun (WGS) entry which is preliminary data.</text>
</comment>
<dbReference type="RefSeq" id="WP_345197347.1">
    <property type="nucleotide sequence ID" value="NZ_BAABFL010000434.1"/>
</dbReference>
<name>A0ABP8V5H7_9GAMM</name>
<sequence length="137" mass="15070">MTYATSRVLNQRQLTAVERIGDILLPRNGDFPAFSETGCLSHIDTVLAPSHPQDIKDLKMVLSLLGTLPIPLLKGFLTLLGYGERLPKVLGSQLKLLEFGLRGIVFSLYYSGKGNVYKPVSGVYSVMDYQVHCAPDT</sequence>
<organism evidence="1 2">
    <name type="scientific">Kistimonas scapharcae</name>
    <dbReference type="NCBI Taxonomy" id="1036133"/>
    <lineage>
        <taxon>Bacteria</taxon>
        <taxon>Pseudomonadati</taxon>
        <taxon>Pseudomonadota</taxon>
        <taxon>Gammaproteobacteria</taxon>
        <taxon>Oceanospirillales</taxon>
        <taxon>Endozoicomonadaceae</taxon>
        <taxon>Kistimonas</taxon>
    </lineage>
</organism>
<keyword evidence="2" id="KW-1185">Reference proteome</keyword>
<reference evidence="2" key="1">
    <citation type="journal article" date="2019" name="Int. J. Syst. Evol. Microbiol.">
        <title>The Global Catalogue of Microorganisms (GCM) 10K type strain sequencing project: providing services to taxonomists for standard genome sequencing and annotation.</title>
        <authorList>
            <consortium name="The Broad Institute Genomics Platform"/>
            <consortium name="The Broad Institute Genome Sequencing Center for Infectious Disease"/>
            <person name="Wu L."/>
            <person name="Ma J."/>
        </authorList>
    </citation>
    <scope>NUCLEOTIDE SEQUENCE [LARGE SCALE GENOMIC DNA]</scope>
    <source>
        <strain evidence="2">JCM 17805</strain>
    </source>
</reference>
<evidence type="ECO:0000313" key="1">
    <source>
        <dbReference type="EMBL" id="GAA4651046.1"/>
    </source>
</evidence>
<dbReference type="EMBL" id="BAABFL010000434">
    <property type="protein sequence ID" value="GAA4651046.1"/>
    <property type="molecule type" value="Genomic_DNA"/>
</dbReference>
<dbReference type="Proteomes" id="UP001500604">
    <property type="component" value="Unassembled WGS sequence"/>
</dbReference>